<evidence type="ECO:0000256" key="3">
    <source>
        <dbReference type="ARBA" id="ARBA00022553"/>
    </source>
</evidence>
<dbReference type="InterPro" id="IPR018376">
    <property type="entry name" value="Enoyl-CoA_hyd/isom_CS"/>
</dbReference>
<dbReference type="PROSITE" id="PS00455">
    <property type="entry name" value="AMP_BINDING"/>
    <property type="match status" value="1"/>
</dbReference>
<evidence type="ECO:0000256" key="2">
    <source>
        <dbReference type="ARBA" id="ARBA00022450"/>
    </source>
</evidence>
<keyword evidence="3" id="KW-0597">Phosphoprotein</keyword>
<keyword evidence="12" id="KW-1185">Reference proteome</keyword>
<dbReference type="PANTHER" id="PTHR24095">
    <property type="entry name" value="ACETYL-COENZYME A SYNTHETASE"/>
    <property type="match status" value="1"/>
</dbReference>
<feature type="compositionally biased region" description="Basic and acidic residues" evidence="9">
    <location>
        <begin position="1072"/>
        <end position="1081"/>
    </location>
</feature>
<dbReference type="Gene3D" id="3.90.226.10">
    <property type="entry name" value="2-enoyl-CoA Hydratase, Chain A, domain 1"/>
    <property type="match status" value="1"/>
</dbReference>
<dbReference type="Gene3D" id="3.40.50.12780">
    <property type="entry name" value="N-terminal domain of ligase-like"/>
    <property type="match status" value="2"/>
</dbReference>
<dbReference type="Gene3D" id="3.30.300.30">
    <property type="match status" value="1"/>
</dbReference>
<dbReference type="InterPro" id="IPR036291">
    <property type="entry name" value="NAD(P)-bd_dom_sf"/>
</dbReference>
<dbReference type="InterPro" id="IPR025110">
    <property type="entry name" value="AMP-bd_C"/>
</dbReference>
<keyword evidence="2" id="KW-0596">Phosphopantetheine</keyword>
<organism evidence="11 12">
    <name type="scientific">Azospirillum thermophilum</name>
    <dbReference type="NCBI Taxonomy" id="2202148"/>
    <lineage>
        <taxon>Bacteria</taxon>
        <taxon>Pseudomonadati</taxon>
        <taxon>Pseudomonadota</taxon>
        <taxon>Alphaproteobacteria</taxon>
        <taxon>Rhodospirillales</taxon>
        <taxon>Azospirillaceae</taxon>
        <taxon>Azospirillum</taxon>
    </lineage>
</organism>
<dbReference type="GO" id="GO:0005829">
    <property type="term" value="C:cytosol"/>
    <property type="evidence" value="ECO:0007669"/>
    <property type="project" value="TreeGrafter"/>
</dbReference>
<reference evidence="12" key="1">
    <citation type="submission" date="2018-05" db="EMBL/GenBank/DDBJ databases">
        <title>Azospirillum thermophila sp. nov., a novel isolated from hot spring.</title>
        <authorList>
            <person name="Zhao Z."/>
        </authorList>
    </citation>
    <scope>NUCLEOTIDE SEQUENCE [LARGE SCALE GENOMIC DNA]</scope>
    <source>
        <strain evidence="12">CFH 70021</strain>
    </source>
</reference>
<dbReference type="GO" id="GO:0006085">
    <property type="term" value="P:acetyl-CoA biosynthetic process"/>
    <property type="evidence" value="ECO:0007669"/>
    <property type="project" value="TreeGrafter"/>
</dbReference>
<dbReference type="Proteomes" id="UP000245629">
    <property type="component" value="Chromosome 2"/>
</dbReference>
<sequence length="1799" mass="193706">MGETATLPPVPRDVAVNPIRSAADWQAMRTACERDPGAFHGDIAATTIHWFDGANWLMRDADGTWRGWNATTGEPAERRDWTAWTTAFDDRDAPFYRWFSGGLTNAAFNEVDRHVLSGHGGEVAYWYEGDRWDATANGGRGGPVHHVALTRRELLIRSVLAARALTGLGLEPGDRIALNMPNILDQIVWTEGAKRLGVIYTAVFGGFSDKTLSDRIENAGARVVITADGASRNAEVAPFKEAYTDPALDRYVAVPTALRIAGEVVRAKLGDEALMGALMEPVREALGSEITVAPADLMRELGRALDRTGGLDAGTVADLRASVAEALAHAPSRVGTVIVVRHAALPEMAWTEGRDVWAHDLLAAAEREICREAGLPDMAALRALDDRALYAVLAKAVPCRPVDADYPLFIIYTSGSTGKPKGVVHVHGGYVAGLAHTMTVSFDALPGRDVIYVVADPGWITGQSYLITASLAARIPGIVTEGAPVFPNAGRFASIIERHRVTIFKAGVTFLKTVMTNPENRADVERYDRSSLRVATFCAEPTSPPVQAFGMQVMTPQYINSYWATEHGGIVWTHPYGNPDQPLRADAHTYPLPWVLGDVWVTEGEPDADGRHAFRPAELEEKGEIVITAPYPYLARTIWGDAGRVGRPDWTGDLDRFARTYFGRFRDGNGRPVLAYLQGDFARRYEDGSFSLHGRSDDVINVSGHRMGTEEIEGAILRDKQINPDSPVGNVIVVGAPHREKGLTPVAFVLPAKGRDLTADDERRLKDLVRQEKGAVAVPSDILVVQAFPETRSGKYMRRFLTAMMTGEPLGDTSTLRNPECLTALRAQVEAWTRGQQRAEEQTLIERQRFLTVQYDRLAEGVTLATLTIDNPPVNALSDRLLDELDTLVHHLARRADVRAVVITGAGGRSFVAGADIRQLADEVHDEDEARALPAKAHAVFRAIGTMGKPVIAAIRGVALGGGCELAMACHLRVADPRARLGQPEINLFLPPGYGGTQRLPRLLLRKDPEAGYARALEILLSGRQIDAQTALDCGLVDVIARGADDALTLARSMARRMALGDADAVPPPGRGADEDTVPRPVPARDERIAALLRQAHAVGRGPVADTIVALVDTGLREGFEAGCAAEIAAFARFLLDSETGARKGIALFLEKRSPPLPARPRVRTPKSDLAAAGALLPIGSPFFPGATPLPRWQLAQAVVRDAETGAARHGDPIDSEVELVVPVPEPGPNQALVYVLASEVNYNDVWALTGIPISLFDEHDEDAHITGSGGVGLVVRLGEALQAQGRLGVGDLVAVYSGVSDLLDPEAGADPMFTDFHIQGYQSPDGSHQQFMLADGPQLFHLPPDLTLEEAGSYMLAAGTAYRALFTALDLRPNQRLLVEGAAGGTGAWTVELALARRVKVTGMVSSERRAAAIRARGAGAVDRSPHEAAFTRIPADPARWRAWEEAGRPFLDAVRAVNDGRLVDAAVSHAGETAFPRSFQALADGGALTFFGASSGYHMTFLGKPGSATPADMLARARLRPGEAVLVFYGAGAVGLRDDTALAAIEAAREAGGRICVVTDQDAERDFVLSLGYGEALAGAVSLAEIARRVPHFVWPDTMPDLPDPQRETAAFKEAVRLFTEETFKPLGQAVGRILRSSDNPRGMPDVVVERARRDTLAVSTMILRPHTGRVVYCGDMAGRRYSFYAPQVWMRQRRILMPTAAIIGTHLSNAAEIAGLNRVIASGAVRVPPTYLGPWDDLPTLHQAMWENRLPEATGGAAKAVVNHALPEPGLKSRDDLLIAWAGLLAKGFPASGPKA</sequence>
<name>A0A2S2CQ09_9PROT</name>
<keyword evidence="4" id="KW-0436">Ligase</keyword>
<dbReference type="OrthoDB" id="4471305at2"/>
<evidence type="ECO:0000256" key="9">
    <source>
        <dbReference type="SAM" id="MobiDB-lite"/>
    </source>
</evidence>
<evidence type="ECO:0000256" key="5">
    <source>
        <dbReference type="ARBA" id="ARBA00022741"/>
    </source>
</evidence>
<keyword evidence="5" id="KW-0547">Nucleotide-binding</keyword>
<evidence type="ECO:0000256" key="7">
    <source>
        <dbReference type="ARBA" id="ARBA00022990"/>
    </source>
</evidence>
<dbReference type="InterPro" id="IPR029045">
    <property type="entry name" value="ClpP/crotonase-like_dom_sf"/>
</dbReference>
<evidence type="ECO:0000256" key="6">
    <source>
        <dbReference type="ARBA" id="ARBA00022840"/>
    </source>
</evidence>
<comment type="catalytic activity">
    <reaction evidence="8">
        <text>a (3S)-3-hydroxyacyl-CoA + NAD(+) = a 3-oxoacyl-CoA + NADH + H(+)</text>
        <dbReference type="Rhea" id="RHEA:22432"/>
        <dbReference type="ChEBI" id="CHEBI:15378"/>
        <dbReference type="ChEBI" id="CHEBI:57318"/>
        <dbReference type="ChEBI" id="CHEBI:57540"/>
        <dbReference type="ChEBI" id="CHEBI:57945"/>
        <dbReference type="ChEBI" id="CHEBI:90726"/>
        <dbReference type="EC" id="1.1.1.35"/>
    </reaction>
</comment>
<dbReference type="InterPro" id="IPR020845">
    <property type="entry name" value="AMP-binding_CS"/>
</dbReference>
<dbReference type="GO" id="GO:0005524">
    <property type="term" value="F:ATP binding"/>
    <property type="evidence" value="ECO:0007669"/>
    <property type="project" value="UniProtKB-KW"/>
</dbReference>
<dbReference type="Pfam" id="PF13193">
    <property type="entry name" value="AMP-binding_C"/>
    <property type="match status" value="1"/>
</dbReference>
<feature type="region of interest" description="Disordered" evidence="9">
    <location>
        <begin position="1062"/>
        <end position="1081"/>
    </location>
</feature>
<dbReference type="SMART" id="SM00829">
    <property type="entry name" value="PKS_ER"/>
    <property type="match status" value="1"/>
</dbReference>
<dbReference type="KEGG" id="azz:DEW08_10205"/>
<dbReference type="PROSITE" id="PS00166">
    <property type="entry name" value="ENOYL_COA_HYDRATASE"/>
    <property type="match status" value="1"/>
</dbReference>
<dbReference type="Gene3D" id="3.90.180.10">
    <property type="entry name" value="Medium-chain alcohol dehydrogenases, catalytic domain"/>
    <property type="match status" value="1"/>
</dbReference>
<dbReference type="InterPro" id="IPR001753">
    <property type="entry name" value="Enoyl-CoA_hydra/iso"/>
</dbReference>
<dbReference type="Gene3D" id="3.40.50.720">
    <property type="entry name" value="NAD(P)-binding Rossmann-like Domain"/>
    <property type="match status" value="2"/>
</dbReference>
<dbReference type="Pfam" id="PF00378">
    <property type="entry name" value="ECH_1"/>
    <property type="match status" value="1"/>
</dbReference>
<dbReference type="SUPFAM" id="SSF51735">
    <property type="entry name" value="NAD(P)-binding Rossmann-fold domains"/>
    <property type="match status" value="2"/>
</dbReference>
<proteinExistence type="predicted"/>
<protein>
    <recommendedName>
        <fullName evidence="1">acetate--CoA ligase</fullName>
        <ecNumber evidence="1">6.2.1.1</ecNumber>
    </recommendedName>
</protein>
<evidence type="ECO:0000313" key="12">
    <source>
        <dbReference type="Proteomes" id="UP000245629"/>
    </source>
</evidence>
<dbReference type="InterPro" id="IPR011032">
    <property type="entry name" value="GroES-like_sf"/>
</dbReference>
<dbReference type="SUPFAM" id="SSF50129">
    <property type="entry name" value="GroES-like"/>
    <property type="match status" value="1"/>
</dbReference>
<feature type="domain" description="Enoyl reductase (ER)" evidence="10">
    <location>
        <begin position="1211"/>
        <end position="1675"/>
    </location>
</feature>
<dbReference type="InterPro" id="IPR000873">
    <property type="entry name" value="AMP-dep_synth/lig_dom"/>
</dbReference>
<dbReference type="InterPro" id="IPR020843">
    <property type="entry name" value="ER"/>
</dbReference>
<accession>A0A2S2CQ09</accession>
<evidence type="ECO:0000313" key="11">
    <source>
        <dbReference type="EMBL" id="AWK86562.1"/>
    </source>
</evidence>
<dbReference type="EMBL" id="CP029353">
    <property type="protein sequence ID" value="AWK86562.1"/>
    <property type="molecule type" value="Genomic_DNA"/>
</dbReference>
<evidence type="ECO:0000256" key="8">
    <source>
        <dbReference type="ARBA" id="ARBA00049556"/>
    </source>
</evidence>
<dbReference type="CDD" id="cd06558">
    <property type="entry name" value="crotonase-like"/>
    <property type="match status" value="1"/>
</dbReference>
<keyword evidence="6" id="KW-0067">ATP-binding</keyword>
<dbReference type="PANTHER" id="PTHR24095:SF14">
    <property type="entry name" value="ACETYL-COENZYME A SYNTHETASE 1"/>
    <property type="match status" value="1"/>
</dbReference>
<dbReference type="GO" id="GO:0003857">
    <property type="term" value="F:(3S)-3-hydroxyacyl-CoA dehydrogenase (NAD+) activity"/>
    <property type="evidence" value="ECO:0007669"/>
    <property type="project" value="UniProtKB-EC"/>
</dbReference>
<dbReference type="RefSeq" id="WP_109326804.1">
    <property type="nucleotide sequence ID" value="NZ_CP029353.1"/>
</dbReference>
<evidence type="ECO:0000256" key="1">
    <source>
        <dbReference type="ARBA" id="ARBA00013275"/>
    </source>
</evidence>
<dbReference type="InterPro" id="IPR045851">
    <property type="entry name" value="AMP-bd_C_sf"/>
</dbReference>
<keyword evidence="7" id="KW-0007">Acetylation</keyword>
<evidence type="ECO:0000259" key="10">
    <source>
        <dbReference type="SMART" id="SM00829"/>
    </source>
</evidence>
<evidence type="ECO:0000256" key="4">
    <source>
        <dbReference type="ARBA" id="ARBA00022598"/>
    </source>
</evidence>
<dbReference type="GO" id="GO:0003987">
    <property type="term" value="F:acetate-CoA ligase activity"/>
    <property type="evidence" value="ECO:0007669"/>
    <property type="project" value="UniProtKB-EC"/>
</dbReference>
<dbReference type="Pfam" id="PF00501">
    <property type="entry name" value="AMP-binding"/>
    <property type="match status" value="2"/>
</dbReference>
<dbReference type="InterPro" id="IPR042099">
    <property type="entry name" value="ANL_N_sf"/>
</dbReference>
<dbReference type="SUPFAM" id="SSF56801">
    <property type="entry name" value="Acetyl-CoA synthetase-like"/>
    <property type="match status" value="1"/>
</dbReference>
<dbReference type="EC" id="6.2.1.1" evidence="1"/>
<dbReference type="SUPFAM" id="SSF52096">
    <property type="entry name" value="ClpP/crotonase"/>
    <property type="match status" value="1"/>
</dbReference>
<gene>
    <name evidence="11" type="ORF">DEW08_10205</name>
</gene>